<keyword evidence="4" id="KW-1133">Transmembrane helix</keyword>
<evidence type="ECO:0000313" key="7">
    <source>
        <dbReference type="Proteomes" id="UP001234178"/>
    </source>
</evidence>
<evidence type="ECO:0000256" key="4">
    <source>
        <dbReference type="SAM" id="Phobius"/>
    </source>
</evidence>
<evidence type="ECO:0000256" key="1">
    <source>
        <dbReference type="ARBA" id="ARBA00022536"/>
    </source>
</evidence>
<keyword evidence="2" id="KW-1015">Disulfide bond</keyword>
<evidence type="ECO:0000259" key="5">
    <source>
        <dbReference type="PROSITE" id="PS50026"/>
    </source>
</evidence>
<comment type="caution">
    <text evidence="6">The sequence shown here is derived from an EMBL/GenBank/DDBJ whole genome shotgun (WGS) entry which is preliminary data.</text>
</comment>
<evidence type="ECO:0000313" key="6">
    <source>
        <dbReference type="EMBL" id="KAK4004800.1"/>
    </source>
</evidence>
<dbReference type="InterPro" id="IPR000742">
    <property type="entry name" value="EGF"/>
</dbReference>
<dbReference type="PANTHER" id="PTHR46513">
    <property type="entry name" value="VITELLOGENIN RECEPTOR-LIKE PROTEIN-RELATED-RELATED"/>
    <property type="match status" value="1"/>
</dbReference>
<keyword evidence="7" id="KW-1185">Reference proteome</keyword>
<feature type="domain" description="EGF-like" evidence="5">
    <location>
        <begin position="424"/>
        <end position="459"/>
    </location>
</feature>
<dbReference type="Gene3D" id="2.10.25.10">
    <property type="entry name" value="Laminin"/>
    <property type="match status" value="1"/>
</dbReference>
<protein>
    <recommendedName>
        <fullName evidence="5">EGF-like domain-containing protein</fullName>
    </recommendedName>
</protein>
<dbReference type="SUPFAM" id="SSF57196">
    <property type="entry name" value="EGF/Laminin"/>
    <property type="match status" value="1"/>
</dbReference>
<evidence type="ECO:0000256" key="2">
    <source>
        <dbReference type="PROSITE-ProRule" id="PRU00076"/>
    </source>
</evidence>
<reference evidence="6 7" key="1">
    <citation type="journal article" date="2023" name="Nucleic Acids Res.">
        <title>The hologenome of Daphnia magna reveals possible DNA methylation and microbiome-mediated evolution of the host genome.</title>
        <authorList>
            <person name="Chaturvedi A."/>
            <person name="Li X."/>
            <person name="Dhandapani V."/>
            <person name="Marshall H."/>
            <person name="Kissane S."/>
            <person name="Cuenca-Cambronero M."/>
            <person name="Asole G."/>
            <person name="Calvet F."/>
            <person name="Ruiz-Romero M."/>
            <person name="Marangio P."/>
            <person name="Guigo R."/>
            <person name="Rago D."/>
            <person name="Mirbahai L."/>
            <person name="Eastwood N."/>
            <person name="Colbourne J.K."/>
            <person name="Zhou J."/>
            <person name="Mallon E."/>
            <person name="Orsini L."/>
        </authorList>
    </citation>
    <scope>NUCLEOTIDE SEQUENCE [LARGE SCALE GENOMIC DNA]</scope>
    <source>
        <strain evidence="6">LRV0_1</strain>
    </source>
</reference>
<feature type="disulfide bond" evidence="2">
    <location>
        <begin position="449"/>
        <end position="458"/>
    </location>
</feature>
<dbReference type="EMBL" id="JAOYFB010000001">
    <property type="protein sequence ID" value="KAK4004800.1"/>
    <property type="molecule type" value="Genomic_DNA"/>
</dbReference>
<feature type="disulfide bond" evidence="2">
    <location>
        <begin position="428"/>
        <end position="438"/>
    </location>
</feature>
<dbReference type="Gene3D" id="2.120.10.30">
    <property type="entry name" value="TolB, C-terminal domain"/>
    <property type="match status" value="1"/>
</dbReference>
<gene>
    <name evidence="6" type="ORF">OUZ56_006524</name>
</gene>
<feature type="transmembrane region" description="Helical" evidence="4">
    <location>
        <begin position="486"/>
        <end position="512"/>
    </location>
</feature>
<dbReference type="InterPro" id="IPR011042">
    <property type="entry name" value="6-blade_b-propeller_TolB-like"/>
</dbReference>
<dbReference type="Pfam" id="PF00058">
    <property type="entry name" value="Ldl_recept_b"/>
    <property type="match status" value="1"/>
</dbReference>
<dbReference type="SMART" id="SM00135">
    <property type="entry name" value="LY"/>
    <property type="match status" value="4"/>
</dbReference>
<evidence type="ECO:0000256" key="3">
    <source>
        <dbReference type="PROSITE-ProRule" id="PRU00461"/>
    </source>
</evidence>
<dbReference type="PROSITE" id="PS51120">
    <property type="entry name" value="LDLRB"/>
    <property type="match status" value="1"/>
</dbReference>
<dbReference type="Proteomes" id="UP001234178">
    <property type="component" value="Unassembled WGS sequence"/>
</dbReference>
<dbReference type="PANTHER" id="PTHR46513:SF13">
    <property type="entry name" value="EGF-LIKE DOMAIN-CONTAINING PROTEIN"/>
    <property type="match status" value="1"/>
</dbReference>
<dbReference type="PROSITE" id="PS00022">
    <property type="entry name" value="EGF_1"/>
    <property type="match status" value="1"/>
</dbReference>
<keyword evidence="1 2" id="KW-0245">EGF-like domain</keyword>
<proteinExistence type="predicted"/>
<accession>A0ABQ9YVX3</accession>
<dbReference type="PROSITE" id="PS50026">
    <property type="entry name" value="EGF_3"/>
    <property type="match status" value="1"/>
</dbReference>
<sequence>MIIRISTELDLVGLARFPVHGVSVAGGDNRQGILFNSGFHFINEYSINLSASIVPADRDMISRSLLVWIFFALAAATNTYDDLIVAVGDQIEILTNGSHSNPLTLKSYNASVLVALAYDPSSQRLYFSDKRNRRGHVFSVSFDGIKAEGSVHDVIERSSNESVEALTYDNLEKALLWTDGSKQSIRRIVVDRADLHVYENNTIELVHLLEGDKPRGLVSDPCTRMMFWTNWNIDRPTIERSHLNGSNREIIVQKGLFMPHGLGLDVNQQMIYWANNLRHGTFQIERSKVDGSERQLLYEGKGHEMRGQFIFGLTVGERHIYWTDWDQKVLWSLPKEGSVDGPVPLRRYRHKPMAVIVFQRHPVVCPITPSMDIHNSAATAVTNDSSIDQIIGIHDTLTTGINSSTVLTDTLQEIQGNTGPGGSDAALCNGYCLNEGHCFFVNDEISCSCTENFSGDRCEIVDAIESTSHKSCDRLLFADDAEYSEVFIALISTSVMCVILIIAVIILSFRVWRLSSSRSRFKRRIIRQAKHRRPAERVINIEDCCNMNICETPCTEPPSGATFPGQWSDKVNLLNCQF</sequence>
<name>A0ABQ9YVX3_9CRUS</name>
<comment type="caution">
    <text evidence="2">Lacks conserved residue(s) required for the propagation of feature annotation.</text>
</comment>
<dbReference type="InterPro" id="IPR000033">
    <property type="entry name" value="LDLR_classB_rpt"/>
</dbReference>
<feature type="repeat" description="LDL-receptor class B" evidence="3">
    <location>
        <begin position="224"/>
        <end position="268"/>
    </location>
</feature>
<keyword evidence="4" id="KW-0472">Membrane</keyword>
<dbReference type="InterPro" id="IPR050778">
    <property type="entry name" value="Cueball_EGF_LRP_Nidogen"/>
</dbReference>
<dbReference type="SUPFAM" id="SSF63825">
    <property type="entry name" value="YWTD domain"/>
    <property type="match status" value="1"/>
</dbReference>
<keyword evidence="4" id="KW-0812">Transmembrane</keyword>
<organism evidence="6 7">
    <name type="scientific">Daphnia magna</name>
    <dbReference type="NCBI Taxonomy" id="35525"/>
    <lineage>
        <taxon>Eukaryota</taxon>
        <taxon>Metazoa</taxon>
        <taxon>Ecdysozoa</taxon>
        <taxon>Arthropoda</taxon>
        <taxon>Crustacea</taxon>
        <taxon>Branchiopoda</taxon>
        <taxon>Diplostraca</taxon>
        <taxon>Cladocera</taxon>
        <taxon>Anomopoda</taxon>
        <taxon>Daphniidae</taxon>
        <taxon>Daphnia</taxon>
    </lineage>
</organism>